<comment type="caution">
    <text evidence="2">The sequence shown here is derived from an EMBL/GenBank/DDBJ whole genome shotgun (WGS) entry which is preliminary data.</text>
</comment>
<sequence length="63" mass="6762">MDSNTHRDGEHSIGRRDEGRPNGAQFVVAQNAIFLPLFSSNLGNAGEGLMIEFCLVVPHAGIP</sequence>
<evidence type="ECO:0000313" key="3">
    <source>
        <dbReference type="Proteomes" id="UP000051936"/>
    </source>
</evidence>
<evidence type="ECO:0000256" key="1">
    <source>
        <dbReference type="SAM" id="MobiDB-lite"/>
    </source>
</evidence>
<feature type="region of interest" description="Disordered" evidence="1">
    <location>
        <begin position="1"/>
        <end position="22"/>
    </location>
</feature>
<protein>
    <submittedName>
        <fullName evidence="2">Uncharacterized protein</fullName>
    </submittedName>
</protein>
<reference evidence="2 3" key="1">
    <citation type="submission" date="2015-09" db="EMBL/GenBank/DDBJ databases">
        <title>Draft Genome Sequence of Bradyrhizobium manausense Strain BR 3351T, a Novel Symbiotic Nitrogen-Fixing Alphaproteobacterium Isolated from Brazilian Amazon Rain Forest.</title>
        <authorList>
            <person name="De Araujo J.L."/>
            <person name="Zilli J.E."/>
        </authorList>
    </citation>
    <scope>NUCLEOTIDE SEQUENCE [LARGE SCALE GENOMIC DNA]</scope>
    <source>
        <strain evidence="2 3">BR3351</strain>
    </source>
</reference>
<dbReference type="AlphaFoldDB" id="A0A0R3DJZ2"/>
<keyword evidence="3" id="KW-1185">Reference proteome</keyword>
<gene>
    <name evidence="2" type="ORF">AOQ71_19530</name>
</gene>
<organism evidence="2 3">
    <name type="scientific">Bradyrhizobium manausense</name>
    <dbReference type="NCBI Taxonomy" id="989370"/>
    <lineage>
        <taxon>Bacteria</taxon>
        <taxon>Pseudomonadati</taxon>
        <taxon>Pseudomonadota</taxon>
        <taxon>Alphaproteobacteria</taxon>
        <taxon>Hyphomicrobiales</taxon>
        <taxon>Nitrobacteraceae</taxon>
        <taxon>Bradyrhizobium</taxon>
    </lineage>
</organism>
<name>A0A0R3DJZ2_9BRAD</name>
<evidence type="ECO:0000313" key="2">
    <source>
        <dbReference type="EMBL" id="KRQ10163.1"/>
    </source>
</evidence>
<proteinExistence type="predicted"/>
<dbReference type="EMBL" id="LJYG01000085">
    <property type="protein sequence ID" value="KRQ10163.1"/>
    <property type="molecule type" value="Genomic_DNA"/>
</dbReference>
<accession>A0A0R3DJZ2</accession>
<dbReference type="Proteomes" id="UP000051936">
    <property type="component" value="Unassembled WGS sequence"/>
</dbReference>
<feature type="compositionally biased region" description="Basic and acidic residues" evidence="1">
    <location>
        <begin position="1"/>
        <end position="20"/>
    </location>
</feature>